<protein>
    <submittedName>
        <fullName evidence="2">Unannotated protein</fullName>
    </submittedName>
</protein>
<evidence type="ECO:0000256" key="1">
    <source>
        <dbReference type="SAM" id="MobiDB-lite"/>
    </source>
</evidence>
<reference evidence="2" key="1">
    <citation type="submission" date="2020-05" db="EMBL/GenBank/DDBJ databases">
        <authorList>
            <person name="Chiriac C."/>
            <person name="Salcher M."/>
            <person name="Ghai R."/>
            <person name="Kavagutti S V."/>
        </authorList>
    </citation>
    <scope>NUCLEOTIDE SEQUENCE</scope>
</reference>
<feature type="compositionally biased region" description="Basic and acidic residues" evidence="1">
    <location>
        <begin position="74"/>
        <end position="83"/>
    </location>
</feature>
<dbReference type="AlphaFoldDB" id="A0A6J6UJX2"/>
<feature type="compositionally biased region" description="Low complexity" evidence="1">
    <location>
        <begin position="88"/>
        <end position="100"/>
    </location>
</feature>
<organism evidence="2">
    <name type="scientific">freshwater metagenome</name>
    <dbReference type="NCBI Taxonomy" id="449393"/>
    <lineage>
        <taxon>unclassified sequences</taxon>
        <taxon>metagenomes</taxon>
        <taxon>ecological metagenomes</taxon>
    </lineage>
</organism>
<feature type="region of interest" description="Disordered" evidence="1">
    <location>
        <begin position="32"/>
        <end position="101"/>
    </location>
</feature>
<sequence>MRWKSAKLSLLALSVFLLIFGAVYLISELNGPQSKGVSVTSVPKTPSPTFSATNSTSRTPTAEPTRSESQTPIRSKEPKLEKTKKPKFTMTPTPTKSSTKQVVPVKFGNTIPINEIYPFPIVGKQIDPGYYHNSQGACDLLVYDKKGNEIFSEQSGIGQQVIIYLQAEDQVQNYCILKKGLPPIYQGENIPTGMHIINGDLKPGNYTTSNNCFYWITKGNSALDYTRGVTNDNDQRFASTASVAFSIGNINEAVFFHSGCGVITKVS</sequence>
<name>A0A6J6UJX2_9ZZZZ</name>
<accession>A0A6J6UJX2</accession>
<gene>
    <name evidence="2" type="ORF">UFOPK2844_00996</name>
</gene>
<evidence type="ECO:0000313" key="2">
    <source>
        <dbReference type="EMBL" id="CAB4759535.1"/>
    </source>
</evidence>
<proteinExistence type="predicted"/>
<dbReference type="EMBL" id="CAEZZG010000016">
    <property type="protein sequence ID" value="CAB4759535.1"/>
    <property type="molecule type" value="Genomic_DNA"/>
</dbReference>
<feature type="compositionally biased region" description="Polar residues" evidence="1">
    <location>
        <begin position="32"/>
        <end position="73"/>
    </location>
</feature>